<proteinExistence type="predicted"/>
<dbReference type="EMBL" id="JAOCKX010000028">
    <property type="protein sequence ID" value="MDH2133028.1"/>
    <property type="molecule type" value="Genomic_DNA"/>
</dbReference>
<name>A0AA42WWG9_SPHYA</name>
<evidence type="ECO:0000313" key="1">
    <source>
        <dbReference type="EMBL" id="MDH2133028.1"/>
    </source>
</evidence>
<organism evidence="1 2">
    <name type="scientific">Sphingobium yanoikuyae</name>
    <name type="common">Sphingomonas yanoikuyae</name>
    <dbReference type="NCBI Taxonomy" id="13690"/>
    <lineage>
        <taxon>Bacteria</taxon>
        <taxon>Pseudomonadati</taxon>
        <taxon>Pseudomonadota</taxon>
        <taxon>Alphaproteobacteria</taxon>
        <taxon>Sphingomonadales</taxon>
        <taxon>Sphingomonadaceae</taxon>
        <taxon>Sphingobium</taxon>
    </lineage>
</organism>
<protein>
    <submittedName>
        <fullName evidence="1">Uncharacterized protein</fullName>
    </submittedName>
</protein>
<accession>A0AA42WWG9</accession>
<gene>
    <name evidence="1" type="ORF">N5J77_18005</name>
</gene>
<sequence length="461" mass="52283">MIDESEAFTLFLGNSDVDGVKSKLRATGRTYKKKMLESGTDNWLQIIDILKDRNLTAVVVKLTTHTISHICSDDFYNLSEEIFHLVSRKPHIVLLHETVLQKGSSKEAEDEKLSIDYESMRDMDDYYSYYTDPDEYFGKINDSDRKMFIDLLEDKNISIFPYKTNAEMSVLATNFVDENERNLIFRLYVPSGRIWSNEADKLLDLFRDYLTRVSGLRVRQDQYSTGQGVAYEFYGDHALDPSTLPVEFDAFSRFLDACAVNPDDASKMLLDKHLSDRAVQDIVTRYTKEARRLQVDIKQERERRVLSIRHRMASELIEIDGIESVGQINSIIDAAVPQVVGFSSTLHGGIHLPDKTANNITLNINPKIISSVNGIVNQEMLGAQNFGAQFEDLLSLIDKFGGINKNDLASAVYEMNDLDAKREDRLSASQKLKGFLFKLSGKISDVSFGVLQSYIESKLGL</sequence>
<reference evidence="1" key="1">
    <citation type="submission" date="2022-09" db="EMBL/GenBank/DDBJ databases">
        <title>Intensive care unit water sources are persistently colonized with multi-drug resistant bacteria and are the site of extensive horizontal gene transfer of antibiotic resistance genes.</title>
        <authorList>
            <person name="Diorio-Toth L."/>
        </authorList>
    </citation>
    <scope>NUCLEOTIDE SEQUENCE</scope>
    <source>
        <strain evidence="1">GD03659</strain>
    </source>
</reference>
<evidence type="ECO:0000313" key="2">
    <source>
        <dbReference type="Proteomes" id="UP001162318"/>
    </source>
</evidence>
<dbReference type="AlphaFoldDB" id="A0AA42WWG9"/>
<comment type="caution">
    <text evidence="1">The sequence shown here is derived from an EMBL/GenBank/DDBJ whole genome shotgun (WGS) entry which is preliminary data.</text>
</comment>
<dbReference type="Proteomes" id="UP001162318">
    <property type="component" value="Unassembled WGS sequence"/>
</dbReference>
<dbReference type="RefSeq" id="WP_279731386.1">
    <property type="nucleotide sequence ID" value="NZ_JAOCKX010000028.1"/>
</dbReference>